<evidence type="ECO:0000256" key="1">
    <source>
        <dbReference type="ARBA" id="ARBA00022676"/>
    </source>
</evidence>
<organism evidence="4 5">
    <name type="scientific">Microbacterium caowuchunii</name>
    <dbReference type="NCBI Taxonomy" id="2614638"/>
    <lineage>
        <taxon>Bacteria</taxon>
        <taxon>Bacillati</taxon>
        <taxon>Actinomycetota</taxon>
        <taxon>Actinomycetes</taxon>
        <taxon>Micrococcales</taxon>
        <taxon>Microbacteriaceae</taxon>
        <taxon>Microbacterium</taxon>
    </lineage>
</organism>
<dbReference type="RefSeq" id="WP_150892067.1">
    <property type="nucleotide sequence ID" value="NZ_VYUY01000005.1"/>
</dbReference>
<dbReference type="GO" id="GO:0016757">
    <property type="term" value="F:glycosyltransferase activity"/>
    <property type="evidence" value="ECO:0007669"/>
    <property type="project" value="UniProtKB-KW"/>
</dbReference>
<keyword evidence="1" id="KW-0328">Glycosyltransferase</keyword>
<dbReference type="CDD" id="cd03801">
    <property type="entry name" value="GT4_PimA-like"/>
    <property type="match status" value="1"/>
</dbReference>
<accession>A0A5N0TMM9</accession>
<dbReference type="NCBIfam" id="NF041876">
    <property type="entry name" value="EPS_EpsE"/>
    <property type="match status" value="1"/>
</dbReference>
<evidence type="ECO:0000256" key="2">
    <source>
        <dbReference type="ARBA" id="ARBA00022679"/>
    </source>
</evidence>
<comment type="caution">
    <text evidence="4">The sequence shown here is derived from an EMBL/GenBank/DDBJ whole genome shotgun (WGS) entry which is preliminary data.</text>
</comment>
<evidence type="ECO:0000313" key="5">
    <source>
        <dbReference type="Proteomes" id="UP000326838"/>
    </source>
</evidence>
<evidence type="ECO:0000313" key="4">
    <source>
        <dbReference type="EMBL" id="KAA9135528.1"/>
    </source>
</evidence>
<keyword evidence="2 4" id="KW-0808">Transferase</keyword>
<dbReference type="EMBL" id="VYUY01000005">
    <property type="protein sequence ID" value="KAA9135528.1"/>
    <property type="molecule type" value="Genomic_DNA"/>
</dbReference>
<dbReference type="PANTHER" id="PTHR12526">
    <property type="entry name" value="GLYCOSYLTRANSFERASE"/>
    <property type="match status" value="1"/>
</dbReference>
<dbReference type="AlphaFoldDB" id="A0A5N0TMM9"/>
<evidence type="ECO:0000259" key="3">
    <source>
        <dbReference type="Pfam" id="PF00534"/>
    </source>
</evidence>
<sequence length="417" mass="44501">MTSTSRTTSLGYLVPEFPGQTHAFFWREVEALESAGTAVDIVSTSRPATGIVHRWGPDAVARTTYLSRPGPGEIVGAVRILARAAMTGRLRDAVRRVGPGPLPERGKVLLAAALLANRSRHQGWAHVHVHSCANSARVAMVAAALDALTYSLTLHSPLADYGTQQAEKWRHAQFGLVITEQLRHDLASTHGPDIAGRAQLAPMGIRLADTERRSPYRPWEGTGDALLFSCGRLNPAKGHATLIRAVRLLLDEGIPVRLAIAGEDEEGGRGYRHALALLIGDLDLDDHVRLLGAVGEHLVRGYLEEAHVFVLASRGEPLGVAIMEAMGAAVPAIVCDGGGVRELIVPGTGVLVPPAEPRALADAVRDLLQAPDQARAIGERGRERVRARFTSESGARVLMAAVDALPRKGGTDDADIR</sequence>
<name>A0A5N0TMM9_9MICO</name>
<dbReference type="SUPFAM" id="SSF53756">
    <property type="entry name" value="UDP-Glycosyltransferase/glycogen phosphorylase"/>
    <property type="match status" value="1"/>
</dbReference>
<dbReference type="Gene3D" id="3.40.50.2000">
    <property type="entry name" value="Glycogen Phosphorylase B"/>
    <property type="match status" value="2"/>
</dbReference>
<reference evidence="5" key="1">
    <citation type="submission" date="2019-09" db="EMBL/GenBank/DDBJ databases">
        <title>Mumia zhuanghuii sp. nov. isolated from the intestinal contents of plateau pika (Ochotona curzoniae) in the Qinghai-Tibet plateau of China.</title>
        <authorList>
            <person name="Tian Z."/>
        </authorList>
    </citation>
    <scope>NUCLEOTIDE SEQUENCE [LARGE SCALE GENOMIC DNA]</scope>
    <source>
        <strain evidence="5">L-033</strain>
    </source>
</reference>
<dbReference type="Pfam" id="PF00534">
    <property type="entry name" value="Glycos_transf_1"/>
    <property type="match status" value="1"/>
</dbReference>
<feature type="domain" description="Glycosyl transferase family 1" evidence="3">
    <location>
        <begin position="223"/>
        <end position="384"/>
    </location>
</feature>
<dbReference type="InterPro" id="IPR001296">
    <property type="entry name" value="Glyco_trans_1"/>
</dbReference>
<proteinExistence type="predicted"/>
<dbReference type="PANTHER" id="PTHR12526:SF510">
    <property type="entry name" value="D-INOSITOL 3-PHOSPHATE GLYCOSYLTRANSFERASE"/>
    <property type="match status" value="1"/>
</dbReference>
<gene>
    <name evidence="4" type="ORF">F6B40_03165</name>
</gene>
<dbReference type="Proteomes" id="UP000326838">
    <property type="component" value="Unassembled WGS sequence"/>
</dbReference>
<keyword evidence="5" id="KW-1185">Reference proteome</keyword>
<protein>
    <submittedName>
        <fullName evidence="4">Glycosyltransferase family 4 protein</fullName>
    </submittedName>
</protein>